<evidence type="ECO:0000256" key="3">
    <source>
        <dbReference type="ARBA" id="ARBA00022827"/>
    </source>
</evidence>
<dbReference type="InterPro" id="IPR002938">
    <property type="entry name" value="FAD-bd"/>
</dbReference>
<keyword evidence="5" id="KW-0503">Monooxygenase</keyword>
<keyword evidence="4" id="KW-0560">Oxidoreductase</keyword>
<keyword evidence="3" id="KW-0274">FAD</keyword>
<keyword evidence="2" id="KW-0285">Flavoprotein</keyword>
<evidence type="ECO:0000256" key="2">
    <source>
        <dbReference type="ARBA" id="ARBA00022630"/>
    </source>
</evidence>
<organism evidence="7 8">
    <name type="scientific">Ophiocordyceps polyrhachis-furcata BCC 54312</name>
    <dbReference type="NCBI Taxonomy" id="1330021"/>
    <lineage>
        <taxon>Eukaryota</taxon>
        <taxon>Fungi</taxon>
        <taxon>Dikarya</taxon>
        <taxon>Ascomycota</taxon>
        <taxon>Pezizomycotina</taxon>
        <taxon>Sordariomycetes</taxon>
        <taxon>Hypocreomycetidae</taxon>
        <taxon>Hypocreales</taxon>
        <taxon>Ophiocordycipitaceae</taxon>
        <taxon>Ophiocordyceps</taxon>
    </lineage>
</organism>
<dbReference type="SUPFAM" id="SSF51905">
    <property type="entry name" value="FAD/NAD(P)-binding domain"/>
    <property type="match status" value="1"/>
</dbReference>
<evidence type="ECO:0000313" key="7">
    <source>
        <dbReference type="EMBL" id="RCI09618.1"/>
    </source>
</evidence>
<evidence type="ECO:0000313" key="8">
    <source>
        <dbReference type="Proteomes" id="UP000253664"/>
    </source>
</evidence>
<keyword evidence="8" id="KW-1185">Reference proteome</keyword>
<dbReference type="Gene3D" id="3.50.50.60">
    <property type="entry name" value="FAD/NAD(P)-binding domain"/>
    <property type="match status" value="1"/>
</dbReference>
<feature type="domain" description="FAD-binding" evidence="6">
    <location>
        <begin position="174"/>
        <end position="376"/>
    </location>
</feature>
<protein>
    <recommendedName>
        <fullName evidence="6">FAD-binding domain-containing protein</fullName>
    </recommendedName>
</protein>
<dbReference type="Pfam" id="PF01494">
    <property type="entry name" value="FAD_binding_3"/>
    <property type="match status" value="1"/>
</dbReference>
<dbReference type="OrthoDB" id="16820at2759"/>
<dbReference type="EMBL" id="LKCN02000014">
    <property type="protein sequence ID" value="RCI09618.1"/>
    <property type="molecule type" value="Genomic_DNA"/>
</dbReference>
<dbReference type="GO" id="GO:0071949">
    <property type="term" value="F:FAD binding"/>
    <property type="evidence" value="ECO:0007669"/>
    <property type="project" value="InterPro"/>
</dbReference>
<dbReference type="InterPro" id="IPR050493">
    <property type="entry name" value="FAD-dep_Monooxygenase_BioMet"/>
</dbReference>
<dbReference type="GO" id="GO:0004497">
    <property type="term" value="F:monooxygenase activity"/>
    <property type="evidence" value="ECO:0007669"/>
    <property type="project" value="UniProtKB-KW"/>
</dbReference>
<accession>A0A367L5D9</accession>
<evidence type="ECO:0000259" key="6">
    <source>
        <dbReference type="Pfam" id="PF01494"/>
    </source>
</evidence>
<comment type="similarity">
    <text evidence="1">Belongs to the paxM FAD-dependent monooxygenase family.</text>
</comment>
<evidence type="ECO:0000256" key="4">
    <source>
        <dbReference type="ARBA" id="ARBA00023002"/>
    </source>
</evidence>
<gene>
    <name evidence="7" type="ORF">L249_3889</name>
</gene>
<dbReference type="Proteomes" id="UP000253664">
    <property type="component" value="Unassembled WGS sequence"/>
</dbReference>
<dbReference type="PANTHER" id="PTHR13789:SF309">
    <property type="entry name" value="PUTATIVE (AFU_ORTHOLOGUE AFUA_6G14510)-RELATED"/>
    <property type="match status" value="1"/>
</dbReference>
<evidence type="ECO:0000256" key="1">
    <source>
        <dbReference type="ARBA" id="ARBA00007992"/>
    </source>
</evidence>
<dbReference type="PANTHER" id="PTHR13789">
    <property type="entry name" value="MONOOXYGENASE"/>
    <property type="match status" value="1"/>
</dbReference>
<dbReference type="AlphaFoldDB" id="A0A367L5D9"/>
<dbReference type="STRING" id="1330021.A0A367L5D9"/>
<reference evidence="7 8" key="1">
    <citation type="journal article" date="2015" name="BMC Genomics">
        <title>Insights from the genome of Ophiocordyceps polyrhachis-furcata to pathogenicity and host specificity in insect fungi.</title>
        <authorList>
            <person name="Wichadakul D."/>
            <person name="Kobmoo N."/>
            <person name="Ingsriswang S."/>
            <person name="Tangphatsornruang S."/>
            <person name="Chantasingh D."/>
            <person name="Luangsa-ard J.J."/>
            <person name="Eurwilaichitr L."/>
        </authorList>
    </citation>
    <scope>NUCLEOTIDE SEQUENCE [LARGE SCALE GENOMIC DNA]</scope>
    <source>
        <strain evidence="7 8">BCC 54312</strain>
    </source>
</reference>
<dbReference type="InterPro" id="IPR036188">
    <property type="entry name" value="FAD/NAD-bd_sf"/>
</dbReference>
<comment type="caution">
    <text evidence="7">The sequence shown here is derived from an EMBL/GenBank/DDBJ whole genome shotgun (WGS) entry which is preliminary data.</text>
</comment>
<proteinExistence type="inferred from homology"/>
<name>A0A367L5D9_9HYPO</name>
<evidence type="ECO:0000256" key="5">
    <source>
        <dbReference type="ARBA" id="ARBA00023033"/>
    </source>
</evidence>
<sequence length="467" mass="51142">MKIVIVGAGISGCATYLLLKKHLPKPLSAEPHDITIYEAYDTDKDTTASGRSQGPTHSSTLVVGGGLGVGANGLNVLKRLDEDILCDVVRGGYVAPTMNMKSKWGTVLARLQPCGHGDGDVENGMNMVASSRHWLWRCLRTRVPDDAIVTKRVAQVVANSHGRNLIRFADGSPPVEADLIIGADGLKSLVKEALFPEADGDPFPPHYEGLVGVGGFIPSSEVRDLVEKGSMNYVFGGNGFFGYFFAESAESAPYGDSPFHVSEPGDSLGWWSTYSVAECPTPETLDPDAVNRQLRERHKDWKDPVVQKILESVQVKNMYPTWTVPPLPTWERDGVVLVGDAAHALPPTSGQGSSQSLEDAEALTLLLCHHLRKAYQEHKTDVTSCKELITMAAKQYMELRLPRVTKILHDAQATQSSKRDMTLVKEYTMYMMLWIMGCFPSLMAKPLKAVIEYNVAEEVKKTLGKSD</sequence>
<dbReference type="PRINTS" id="PR00420">
    <property type="entry name" value="RNGMNOXGNASE"/>
</dbReference>